<keyword evidence="5" id="KW-1185">Reference proteome</keyword>
<dbReference type="Proteomes" id="UP000240883">
    <property type="component" value="Unassembled WGS sequence"/>
</dbReference>
<dbReference type="GO" id="GO:0030170">
    <property type="term" value="F:pyridoxal phosphate binding"/>
    <property type="evidence" value="ECO:0007669"/>
    <property type="project" value="InterPro"/>
</dbReference>
<dbReference type="PANTHER" id="PTHR42699:SF1">
    <property type="entry name" value="CYSTATHIONINE GAMMA-SYNTHASE-RELATED"/>
    <property type="match status" value="1"/>
</dbReference>
<keyword evidence="2 3" id="KW-0663">Pyridoxal phosphate</keyword>
<dbReference type="GO" id="GO:0019346">
    <property type="term" value="P:transsulfuration"/>
    <property type="evidence" value="ECO:0007669"/>
    <property type="project" value="InterPro"/>
</dbReference>
<dbReference type="InterPro" id="IPR015422">
    <property type="entry name" value="PyrdxlP-dep_Trfase_small"/>
</dbReference>
<proteinExistence type="inferred from homology"/>
<protein>
    <submittedName>
        <fullName evidence="4">PLP-dependent transferase</fullName>
    </submittedName>
</protein>
<evidence type="ECO:0000313" key="5">
    <source>
        <dbReference type="Proteomes" id="UP000240883"/>
    </source>
</evidence>
<evidence type="ECO:0000256" key="3">
    <source>
        <dbReference type="RuleBase" id="RU362118"/>
    </source>
</evidence>
<dbReference type="Gene3D" id="3.90.1150.10">
    <property type="entry name" value="Aspartate Aminotransferase, domain 1"/>
    <property type="match status" value="1"/>
</dbReference>
<gene>
    <name evidence="4" type="ORF">BS50DRAFT_195003</name>
</gene>
<dbReference type="AlphaFoldDB" id="A0A2T2P7X0"/>
<keyword evidence="4" id="KW-0808">Transferase</keyword>
<dbReference type="InterPro" id="IPR000277">
    <property type="entry name" value="Cys/Met-Metab_PyrdxlP-dep_enz"/>
</dbReference>
<dbReference type="GO" id="GO:0003962">
    <property type="term" value="F:cystathionine gamma-synthase activity"/>
    <property type="evidence" value="ECO:0007669"/>
    <property type="project" value="TreeGrafter"/>
</dbReference>
<dbReference type="InterPro" id="IPR015424">
    <property type="entry name" value="PyrdxlP-dep_Trfase"/>
</dbReference>
<sequence length="573" mass="64386">MSPMVLSGLPKPPKIGSPVPLDPHAVSVQLPTWQDMVDLGSQHPRISTMQQGGYPRSFIHPDIRKLSKKCGDSFGHSDHVHFFYPSHEYSETTKAYILSQARTEEHGDFADHEIRTHIFRFSRMETPNKQHREIFLHALLVPSLWVRHALYFWRLSGFGISSRLASECLQLFPSLIQNLADSSTPKMALPVLEPNVYTNKADIQIRDRLAFLHNCGRTTSSTSIVTKEMIFLYPTGMAAIYHAHKLLLRLRYSQTVVFGFLYELTPKILSTYGPGLKFFGRGTAKEFEKLEIMLEDQKNQEPKDHVQAVWCECASNPLLKTVDLVRLRGLADRYGFLIVVDDTIGSVANVNVLDVADVVVTSLTKSFSGYANVMAGSITLNPTSGRYLELSSTLKTTYENTLFKEDAIRLELNSRDYLTRQNTINGTASYLVKYLHRYLEGSLALSGLYYPEICESTKNYCRHMRTNSIGEGHLPGFGGLFTMEFVNIPTAAAFFDALDVHKGPSLGAQYTLAQPYVQTVFQKEKKWAASFGLKETIVRISVGLEDRHLLKNAFIVAMNAAEEACGKHLNGQS</sequence>
<comment type="cofactor">
    <cofactor evidence="1 3">
        <name>pyridoxal 5'-phosphate</name>
        <dbReference type="ChEBI" id="CHEBI:597326"/>
    </cofactor>
</comment>
<evidence type="ECO:0000313" key="4">
    <source>
        <dbReference type="EMBL" id="PSN73753.1"/>
    </source>
</evidence>
<dbReference type="InterPro" id="IPR015421">
    <property type="entry name" value="PyrdxlP-dep_Trfase_major"/>
</dbReference>
<dbReference type="InterPro" id="IPR051750">
    <property type="entry name" value="Trans-sulfuration_enzymes"/>
</dbReference>
<dbReference type="OrthoDB" id="10047078at2759"/>
<dbReference type="Pfam" id="PF01053">
    <property type="entry name" value="Cys_Met_Meta_PP"/>
    <property type="match status" value="1"/>
</dbReference>
<comment type="similarity">
    <text evidence="3">Belongs to the trans-sulfuration enzymes family.</text>
</comment>
<evidence type="ECO:0000256" key="2">
    <source>
        <dbReference type="ARBA" id="ARBA00022898"/>
    </source>
</evidence>
<accession>A0A2T2P7X0</accession>
<dbReference type="PANTHER" id="PTHR42699">
    <property type="match status" value="1"/>
</dbReference>
<name>A0A2T2P7X0_CORCC</name>
<dbReference type="SUPFAM" id="SSF53383">
    <property type="entry name" value="PLP-dependent transferases"/>
    <property type="match status" value="1"/>
</dbReference>
<reference evidence="4 5" key="1">
    <citation type="journal article" date="2018" name="Front. Microbiol.">
        <title>Genome-Wide Analysis of Corynespora cassiicola Leaf Fall Disease Putative Effectors.</title>
        <authorList>
            <person name="Lopez D."/>
            <person name="Ribeiro S."/>
            <person name="Label P."/>
            <person name="Fumanal B."/>
            <person name="Venisse J.S."/>
            <person name="Kohler A."/>
            <person name="de Oliveira R.R."/>
            <person name="Labutti K."/>
            <person name="Lipzen A."/>
            <person name="Lail K."/>
            <person name="Bauer D."/>
            <person name="Ohm R.A."/>
            <person name="Barry K.W."/>
            <person name="Spatafora J."/>
            <person name="Grigoriev I.V."/>
            <person name="Martin F.M."/>
            <person name="Pujade-Renaud V."/>
        </authorList>
    </citation>
    <scope>NUCLEOTIDE SEQUENCE [LARGE SCALE GENOMIC DNA]</scope>
    <source>
        <strain evidence="4 5">Philippines</strain>
    </source>
</reference>
<dbReference type="EMBL" id="KZ678129">
    <property type="protein sequence ID" value="PSN73753.1"/>
    <property type="molecule type" value="Genomic_DNA"/>
</dbReference>
<dbReference type="STRING" id="1448308.A0A2T2P7X0"/>
<organism evidence="4 5">
    <name type="scientific">Corynespora cassiicola Philippines</name>
    <dbReference type="NCBI Taxonomy" id="1448308"/>
    <lineage>
        <taxon>Eukaryota</taxon>
        <taxon>Fungi</taxon>
        <taxon>Dikarya</taxon>
        <taxon>Ascomycota</taxon>
        <taxon>Pezizomycotina</taxon>
        <taxon>Dothideomycetes</taxon>
        <taxon>Pleosporomycetidae</taxon>
        <taxon>Pleosporales</taxon>
        <taxon>Corynesporascaceae</taxon>
        <taxon>Corynespora</taxon>
    </lineage>
</organism>
<dbReference type="Gene3D" id="3.40.640.10">
    <property type="entry name" value="Type I PLP-dependent aspartate aminotransferase-like (Major domain)"/>
    <property type="match status" value="1"/>
</dbReference>
<evidence type="ECO:0000256" key="1">
    <source>
        <dbReference type="ARBA" id="ARBA00001933"/>
    </source>
</evidence>